<name>A0ABU7FY55_9ACTN</name>
<evidence type="ECO:0000313" key="3">
    <source>
        <dbReference type="EMBL" id="MED7828805.1"/>
    </source>
</evidence>
<reference evidence="3" key="1">
    <citation type="submission" date="2024-01" db="EMBL/GenBank/DDBJ databases">
        <title>First draft genome sequence data of TA4-1, the type strain of Gram-positive actinobacterium Streptomyces chiangmaiensis.</title>
        <authorList>
            <person name="Yasawong M."/>
            <person name="Nantapong N."/>
        </authorList>
    </citation>
    <scope>NUCLEOTIDE SEQUENCE</scope>
    <source>
        <strain evidence="3">TA4-1</strain>
    </source>
</reference>
<evidence type="ECO:0000313" key="4">
    <source>
        <dbReference type="Proteomes" id="UP001333996"/>
    </source>
</evidence>
<comment type="caution">
    <text evidence="3">The sequence shown here is derived from an EMBL/GenBank/DDBJ whole genome shotgun (WGS) entry which is preliminary data.</text>
</comment>
<organism evidence="3 4">
    <name type="scientific">Streptomyces chiangmaiensis</name>
    <dbReference type="NCBI Taxonomy" id="766497"/>
    <lineage>
        <taxon>Bacteria</taxon>
        <taxon>Bacillati</taxon>
        <taxon>Actinomycetota</taxon>
        <taxon>Actinomycetes</taxon>
        <taxon>Kitasatosporales</taxon>
        <taxon>Streptomycetaceae</taxon>
        <taxon>Streptomyces</taxon>
    </lineage>
</organism>
<dbReference type="Proteomes" id="UP001333996">
    <property type="component" value="Unassembled WGS sequence"/>
</dbReference>
<feature type="region of interest" description="Disordered" evidence="2">
    <location>
        <begin position="184"/>
        <end position="224"/>
    </location>
</feature>
<protein>
    <submittedName>
        <fullName evidence="3">Uncharacterized protein</fullName>
    </submittedName>
</protein>
<feature type="compositionally biased region" description="Low complexity" evidence="2">
    <location>
        <begin position="193"/>
        <end position="208"/>
    </location>
</feature>
<dbReference type="EMBL" id="JAYWVC010000508">
    <property type="protein sequence ID" value="MED7828805.1"/>
    <property type="molecule type" value="Genomic_DNA"/>
</dbReference>
<sequence length="224" mass="26151">MHGRRTVEDAKLRLLKQLGTALRAASEKTDTMQLYDHLFWIGKAEPSYSVRLAAAQEFGSGGTAAFVVIGEKIGLNTDPIREYNKRLRDLRARRRREDHDWSERMRNAMTVRASSRDRSSAETDRLQEDRKEIKQRYRKERIQLSREFVMRAWMIPMLLGSVDDSHRDEARERLTKWLRHLHPKHTHGTPTCRSPWRPRWPRASSSRPTGANATPTRTRAAEPI</sequence>
<evidence type="ECO:0000256" key="2">
    <source>
        <dbReference type="SAM" id="MobiDB-lite"/>
    </source>
</evidence>
<keyword evidence="1" id="KW-0175">Coiled coil</keyword>
<keyword evidence="4" id="KW-1185">Reference proteome</keyword>
<gene>
    <name evidence="3" type="ORF">VXC91_45030</name>
</gene>
<evidence type="ECO:0000256" key="1">
    <source>
        <dbReference type="SAM" id="Coils"/>
    </source>
</evidence>
<dbReference type="RefSeq" id="WP_329513116.1">
    <property type="nucleotide sequence ID" value="NZ_BAAAYZ010000312.1"/>
</dbReference>
<accession>A0ABU7FY55</accession>
<proteinExistence type="predicted"/>
<feature type="coiled-coil region" evidence="1">
    <location>
        <begin position="80"/>
        <end position="143"/>
    </location>
</feature>